<protein>
    <recommendedName>
        <fullName evidence="10">Odorant receptor</fullName>
    </recommendedName>
</protein>
<name>A0A6J3L9G3_9HYME</name>
<evidence type="ECO:0000256" key="10">
    <source>
        <dbReference type="RuleBase" id="RU351113"/>
    </source>
</evidence>
<keyword evidence="7 10" id="KW-0472">Membrane</keyword>
<dbReference type="Pfam" id="PF02949">
    <property type="entry name" value="7tm_6"/>
    <property type="match status" value="2"/>
</dbReference>
<dbReference type="GeneID" id="117240176"/>
<feature type="transmembrane region" description="Helical" evidence="10">
    <location>
        <begin position="67"/>
        <end position="90"/>
    </location>
</feature>
<evidence type="ECO:0000256" key="3">
    <source>
        <dbReference type="ARBA" id="ARBA00022606"/>
    </source>
</evidence>
<dbReference type="GO" id="GO:0004984">
    <property type="term" value="F:olfactory receptor activity"/>
    <property type="evidence" value="ECO:0007669"/>
    <property type="project" value="InterPro"/>
</dbReference>
<evidence type="ECO:0000256" key="1">
    <source>
        <dbReference type="ARBA" id="ARBA00004651"/>
    </source>
</evidence>
<evidence type="ECO:0000256" key="8">
    <source>
        <dbReference type="ARBA" id="ARBA00023170"/>
    </source>
</evidence>
<keyword evidence="6 10" id="KW-1133">Transmembrane helix</keyword>
<evidence type="ECO:0000256" key="6">
    <source>
        <dbReference type="ARBA" id="ARBA00022989"/>
    </source>
</evidence>
<keyword evidence="11" id="KW-1185">Reference proteome</keyword>
<dbReference type="Proteomes" id="UP000504631">
    <property type="component" value="Unplaced"/>
</dbReference>
<organism evidence="11 12">
    <name type="scientific">Bombus vosnesenskii</name>
    <dbReference type="NCBI Taxonomy" id="207650"/>
    <lineage>
        <taxon>Eukaryota</taxon>
        <taxon>Metazoa</taxon>
        <taxon>Ecdysozoa</taxon>
        <taxon>Arthropoda</taxon>
        <taxon>Hexapoda</taxon>
        <taxon>Insecta</taxon>
        <taxon>Pterygota</taxon>
        <taxon>Neoptera</taxon>
        <taxon>Endopterygota</taxon>
        <taxon>Hymenoptera</taxon>
        <taxon>Apocrita</taxon>
        <taxon>Aculeata</taxon>
        <taxon>Apoidea</taxon>
        <taxon>Anthophila</taxon>
        <taxon>Apidae</taxon>
        <taxon>Bombus</taxon>
        <taxon>Pyrobombus</taxon>
    </lineage>
</organism>
<evidence type="ECO:0000256" key="7">
    <source>
        <dbReference type="ARBA" id="ARBA00023136"/>
    </source>
</evidence>
<evidence type="ECO:0000313" key="11">
    <source>
        <dbReference type="Proteomes" id="UP000504631"/>
    </source>
</evidence>
<dbReference type="AlphaFoldDB" id="A0A6J3L9G3"/>
<comment type="subcellular location">
    <subcellularLocation>
        <location evidence="1 10">Cell membrane</location>
        <topology evidence="1 10">Multi-pass membrane protein</topology>
    </subcellularLocation>
</comment>
<feature type="transmembrane region" description="Helical" evidence="10">
    <location>
        <begin position="182"/>
        <end position="199"/>
    </location>
</feature>
<keyword evidence="5 10" id="KW-0552">Olfaction</keyword>
<accession>A0A6J3L9G3</accession>
<dbReference type="GO" id="GO:0005886">
    <property type="term" value="C:plasma membrane"/>
    <property type="evidence" value="ECO:0007669"/>
    <property type="project" value="UniProtKB-SubCell"/>
</dbReference>
<keyword evidence="3 10" id="KW-0716">Sensory transduction</keyword>
<dbReference type="PANTHER" id="PTHR21137:SF3">
    <property type="entry name" value="ODORANT RECEPTOR 30A-RELATED"/>
    <property type="match status" value="1"/>
</dbReference>
<reference evidence="12" key="1">
    <citation type="submission" date="2025-08" db="UniProtKB">
        <authorList>
            <consortium name="RefSeq"/>
        </authorList>
    </citation>
    <scope>IDENTIFICATION</scope>
    <source>
        <tissue evidence="12">Muscle</tissue>
    </source>
</reference>
<dbReference type="RefSeq" id="XP_033361967.1">
    <property type="nucleotide sequence ID" value="XM_033506076.1"/>
</dbReference>
<dbReference type="GO" id="GO:0007165">
    <property type="term" value="P:signal transduction"/>
    <property type="evidence" value="ECO:0007669"/>
    <property type="project" value="UniProtKB-KW"/>
</dbReference>
<dbReference type="PANTHER" id="PTHR21137">
    <property type="entry name" value="ODORANT RECEPTOR"/>
    <property type="match status" value="1"/>
</dbReference>
<proteinExistence type="inferred from homology"/>
<dbReference type="KEGG" id="bvk:117240176"/>
<gene>
    <name evidence="12" type="primary">LOC117240176</name>
</gene>
<sequence>MSSKKGRDLSITVVSFYMKIVGFWLAKNHVEERWRNFAMIYTTFAILVAIVVETRDLYFTWGDFSGTVYIVCNLVTIILVLFKILVCFIYKKELLSLIQYAKTNFWHSNYNSHERMIVDRCKRTCTVLVCVFTFFAQGTVISYVIGPIQANIGRNETNRILPFNIWLNAPICYMTPYFEVEFIIQVLCLYHVGVCYLCFDNILCIMNLHTAGQFRILQYRLENMCGENNNEKLSYSICKYMKLKTYIQQHQMLIEYCKKLEQVFNLIVLGQVSLFSLLMCLDGYLVLTVCIVVSILKKNCAYVFSSLQRFRIQQCNFSQEDAPLMRRLIFLFHITGCMCQLLMFTYSCDCLIRDSTNVANAAYKSLWSFLPMDKYGKILRRDLMLIIMRSNIPCCLTASGFFIVSLETYTGILSSAASYLTLLRNHASDTS</sequence>
<keyword evidence="2" id="KW-1003">Cell membrane</keyword>
<evidence type="ECO:0000256" key="4">
    <source>
        <dbReference type="ARBA" id="ARBA00022692"/>
    </source>
</evidence>
<dbReference type="GO" id="GO:0005549">
    <property type="term" value="F:odorant binding"/>
    <property type="evidence" value="ECO:0007669"/>
    <property type="project" value="InterPro"/>
</dbReference>
<feature type="transmembrane region" description="Helical" evidence="10">
    <location>
        <begin position="328"/>
        <end position="346"/>
    </location>
</feature>
<keyword evidence="9 10" id="KW-0807">Transducer</keyword>
<evidence type="ECO:0000256" key="2">
    <source>
        <dbReference type="ARBA" id="ARBA00022475"/>
    </source>
</evidence>
<evidence type="ECO:0000313" key="12">
    <source>
        <dbReference type="RefSeq" id="XP_033361967.1"/>
    </source>
</evidence>
<keyword evidence="4 10" id="KW-0812">Transmembrane</keyword>
<keyword evidence="8 10" id="KW-0675">Receptor</keyword>
<comment type="similarity">
    <text evidence="10">Belongs to the insect chemoreceptor superfamily. Heteromeric odorant receptor channel (TC 1.A.69) family.</text>
</comment>
<feature type="transmembrane region" description="Helical" evidence="10">
    <location>
        <begin position="38"/>
        <end position="61"/>
    </location>
</feature>
<feature type="transmembrane region" description="Helical" evidence="10">
    <location>
        <begin position="6"/>
        <end position="26"/>
    </location>
</feature>
<evidence type="ECO:0000256" key="5">
    <source>
        <dbReference type="ARBA" id="ARBA00022725"/>
    </source>
</evidence>
<feature type="transmembrane region" description="Helical" evidence="10">
    <location>
        <begin position="285"/>
        <end position="307"/>
    </location>
</feature>
<dbReference type="InterPro" id="IPR004117">
    <property type="entry name" value="7tm6_olfct_rcpt"/>
</dbReference>
<evidence type="ECO:0000256" key="9">
    <source>
        <dbReference type="ARBA" id="ARBA00023224"/>
    </source>
</evidence>
<feature type="transmembrane region" description="Helical" evidence="10">
    <location>
        <begin position="125"/>
        <end position="145"/>
    </location>
</feature>